<accession>A0A5B9P604</accession>
<evidence type="ECO:0000313" key="2">
    <source>
        <dbReference type="Proteomes" id="UP000322214"/>
    </source>
</evidence>
<reference evidence="1 2" key="1">
    <citation type="submission" date="2019-08" db="EMBL/GenBank/DDBJ databases">
        <title>Deep-cultivation of Planctomycetes and their phenomic and genomic characterization uncovers novel biology.</title>
        <authorList>
            <person name="Wiegand S."/>
            <person name="Jogler M."/>
            <person name="Boedeker C."/>
            <person name="Pinto D."/>
            <person name="Vollmers J."/>
            <person name="Rivas-Marin E."/>
            <person name="Kohn T."/>
            <person name="Peeters S.H."/>
            <person name="Heuer A."/>
            <person name="Rast P."/>
            <person name="Oberbeckmann S."/>
            <person name="Bunk B."/>
            <person name="Jeske O."/>
            <person name="Meyerdierks A."/>
            <person name="Storesund J.E."/>
            <person name="Kallscheuer N."/>
            <person name="Luecker S."/>
            <person name="Lage O.M."/>
            <person name="Pohl T."/>
            <person name="Merkel B.J."/>
            <person name="Hornburger P."/>
            <person name="Mueller R.-W."/>
            <person name="Bruemmer F."/>
            <person name="Labrenz M."/>
            <person name="Spormann A.M."/>
            <person name="Op den Camp H."/>
            <person name="Overmann J."/>
            <person name="Amann R."/>
            <person name="Jetten M.S.M."/>
            <person name="Mascher T."/>
            <person name="Medema M.H."/>
            <person name="Devos D.P."/>
            <person name="Kaster A.-K."/>
            <person name="Ovreas L."/>
            <person name="Rohde M."/>
            <person name="Galperin M.Y."/>
            <person name="Jogler C."/>
        </authorList>
    </citation>
    <scope>NUCLEOTIDE SEQUENCE [LARGE SCALE GENOMIC DNA]</scope>
    <source>
        <strain evidence="1 2">FC18</strain>
    </source>
</reference>
<protein>
    <recommendedName>
        <fullName evidence="3">Class I SAM-dependent methyltransferase</fullName>
    </recommendedName>
</protein>
<dbReference type="KEGG" id="mff:MFFC18_07900"/>
<dbReference type="AlphaFoldDB" id="A0A5B9P604"/>
<proteinExistence type="predicted"/>
<keyword evidence="2" id="KW-1185">Reference proteome</keyword>
<gene>
    <name evidence="1" type="ORF">MFFC18_07900</name>
</gene>
<dbReference type="Proteomes" id="UP000322214">
    <property type="component" value="Chromosome"/>
</dbReference>
<evidence type="ECO:0000313" key="1">
    <source>
        <dbReference type="EMBL" id="QEG20939.1"/>
    </source>
</evidence>
<sequence>MAMKPISALQYFTWSQFSKPSNDRLALRAIKKNKFRSLVEVGLGEGVRCERMIRVAQKYSGAKTIRYTGVDLFEARESSETNLKLIEMHRQLNGLGAKAQLVPGDFGSATQRIANSHLRTDLVIIDCGNQGDVFADEEFASAWKFLPRMLHASSQVMLFFPNDEYEVFNFLDVEDQLRKLDSGVEVKRAA</sequence>
<organism evidence="1 2">
    <name type="scientific">Mariniblastus fucicola</name>
    <dbReference type="NCBI Taxonomy" id="980251"/>
    <lineage>
        <taxon>Bacteria</taxon>
        <taxon>Pseudomonadati</taxon>
        <taxon>Planctomycetota</taxon>
        <taxon>Planctomycetia</taxon>
        <taxon>Pirellulales</taxon>
        <taxon>Pirellulaceae</taxon>
        <taxon>Mariniblastus</taxon>
    </lineage>
</organism>
<name>A0A5B9P604_9BACT</name>
<dbReference type="EMBL" id="CP042912">
    <property type="protein sequence ID" value="QEG20939.1"/>
    <property type="molecule type" value="Genomic_DNA"/>
</dbReference>
<evidence type="ECO:0008006" key="3">
    <source>
        <dbReference type="Google" id="ProtNLM"/>
    </source>
</evidence>